<comment type="subcellular location">
    <subcellularLocation>
        <location evidence="1">Nucleus</location>
    </subcellularLocation>
</comment>
<dbReference type="GO" id="GO:0000245">
    <property type="term" value="P:spliceosomal complex assembly"/>
    <property type="evidence" value="ECO:0007669"/>
    <property type="project" value="TreeGrafter"/>
</dbReference>
<comment type="function">
    <text evidence="8">Involved in pre-mRNA splicing and cell cycle progression. Required for the spliceosome assembly and initiation of the DNA replication.</text>
</comment>
<evidence type="ECO:0000256" key="1">
    <source>
        <dbReference type="ARBA" id="ARBA00004123"/>
    </source>
</evidence>
<dbReference type="Pfam" id="PF23233">
    <property type="entry name" value="HAT_Syf1_CNRKL1_N"/>
    <property type="match status" value="1"/>
</dbReference>
<evidence type="ECO:0000256" key="7">
    <source>
        <dbReference type="ARBA" id="ARBA00023242"/>
    </source>
</evidence>
<dbReference type="GO" id="GO:0071007">
    <property type="term" value="C:U2-type catalytic step 2 spliceosome"/>
    <property type="evidence" value="ECO:0007669"/>
    <property type="project" value="TreeGrafter"/>
</dbReference>
<evidence type="ECO:0000256" key="5">
    <source>
        <dbReference type="ARBA" id="ARBA00022737"/>
    </source>
</evidence>
<dbReference type="FunFam" id="1.25.40.10:FF:000796">
    <property type="entry name" value="Crooked neck pre-mRNA splicing factor 1"/>
    <property type="match status" value="1"/>
</dbReference>
<evidence type="ECO:0000256" key="6">
    <source>
        <dbReference type="ARBA" id="ARBA00023187"/>
    </source>
</evidence>
<evidence type="ECO:0000256" key="8">
    <source>
        <dbReference type="ARBA" id="ARBA00037040"/>
    </source>
</evidence>
<dbReference type="InterPro" id="IPR011990">
    <property type="entry name" value="TPR-like_helical_dom_sf"/>
</dbReference>
<evidence type="ECO:0000313" key="10">
    <source>
        <dbReference type="EMBL" id="JAT58453.1"/>
    </source>
</evidence>
<feature type="domain" description="Pre-mRNA-splicing factor Syf1-like N-terminal HAT-repeats" evidence="9">
    <location>
        <begin position="80"/>
        <end position="243"/>
    </location>
</feature>
<organism evidence="10">
    <name type="scientific">Anthurium amnicola</name>
    <dbReference type="NCBI Taxonomy" id="1678845"/>
    <lineage>
        <taxon>Eukaryota</taxon>
        <taxon>Viridiplantae</taxon>
        <taxon>Streptophyta</taxon>
        <taxon>Embryophyta</taxon>
        <taxon>Tracheophyta</taxon>
        <taxon>Spermatophyta</taxon>
        <taxon>Magnoliopsida</taxon>
        <taxon>Liliopsida</taxon>
        <taxon>Araceae</taxon>
        <taxon>Pothoideae</taxon>
        <taxon>Potheae</taxon>
        <taxon>Anthurium</taxon>
    </lineage>
</organism>
<keyword evidence="5" id="KW-0677">Repeat</keyword>
<dbReference type="PANTHER" id="PTHR11246:SF3">
    <property type="entry name" value="CROOKED NECK-LIKE PROTEIN 1"/>
    <property type="match status" value="1"/>
</dbReference>
<keyword evidence="6" id="KW-0508">mRNA splicing</keyword>
<dbReference type="SUPFAM" id="SSF48452">
    <property type="entry name" value="TPR-like"/>
    <property type="match status" value="2"/>
</dbReference>
<keyword evidence="3" id="KW-0507">mRNA processing</keyword>
<protein>
    <submittedName>
        <fullName evidence="10">Protein crooked neck</fullName>
    </submittedName>
</protein>
<dbReference type="GO" id="GO:0071011">
    <property type="term" value="C:precatalytic spliceosome"/>
    <property type="evidence" value="ECO:0007669"/>
    <property type="project" value="TreeGrafter"/>
</dbReference>
<dbReference type="SMART" id="SM00386">
    <property type="entry name" value="HAT"/>
    <property type="match status" value="8"/>
</dbReference>
<evidence type="ECO:0000256" key="2">
    <source>
        <dbReference type="ARBA" id="ARBA00008644"/>
    </source>
</evidence>
<evidence type="ECO:0000256" key="4">
    <source>
        <dbReference type="ARBA" id="ARBA00022728"/>
    </source>
</evidence>
<keyword evidence="7" id="KW-0539">Nucleus</keyword>
<evidence type="ECO:0000256" key="3">
    <source>
        <dbReference type="ARBA" id="ARBA00022664"/>
    </source>
</evidence>
<proteinExistence type="inferred from homology"/>
<accession>A0A1D1YUV2</accession>
<evidence type="ECO:0000259" key="9">
    <source>
        <dbReference type="Pfam" id="PF23233"/>
    </source>
</evidence>
<dbReference type="GO" id="GO:0000974">
    <property type="term" value="C:Prp19 complex"/>
    <property type="evidence" value="ECO:0007669"/>
    <property type="project" value="TreeGrafter"/>
</dbReference>
<feature type="non-terminal residue" evidence="10">
    <location>
        <position position="1"/>
    </location>
</feature>
<reference evidence="10" key="1">
    <citation type="submission" date="2015-07" db="EMBL/GenBank/DDBJ databases">
        <title>Transcriptome Assembly of Anthurium amnicola.</title>
        <authorList>
            <person name="Suzuki J."/>
        </authorList>
    </citation>
    <scope>NUCLEOTIDE SEQUENCE</scope>
</reference>
<dbReference type="GO" id="GO:0071014">
    <property type="term" value="C:post-mRNA release spliceosomal complex"/>
    <property type="evidence" value="ECO:0007669"/>
    <property type="project" value="TreeGrafter"/>
</dbReference>
<name>A0A1D1YUV2_9ARAE</name>
<dbReference type="InterPro" id="IPR003107">
    <property type="entry name" value="HAT"/>
</dbReference>
<dbReference type="InterPro" id="IPR045075">
    <property type="entry name" value="Syf1-like"/>
</dbReference>
<dbReference type="Gene3D" id="1.25.40.10">
    <property type="entry name" value="Tetratricopeptide repeat domain"/>
    <property type="match status" value="3"/>
</dbReference>
<dbReference type="InterPro" id="IPR055433">
    <property type="entry name" value="HAT_Syf1-like_N"/>
</dbReference>
<sequence length="464" mass="54501">LLPRVDQLWYEYAHMEEVVGNVAGARQVFDRWMEWRPDRTPKPKGRADEGSPLYGEYEALVKRHGDGERMEDAVVGKRRSQYEDDVTKNPLHYDSWFAYIRLEEEESVAAGKKERVRELYERAVANVPPADEKRYWQRYIYLWINRALYEELVAEDVDRTRSVYRDCLKLIPHKKLSFAKVWIMAAQFELRQKDLQAARRILGHAIGMAPKGKIFEKYIEMELQLGQIDRCRTLYLKYLEWAPANCAAWCKFVQLESSLNEIDRARGIFELAVSFDVLDMPELLWKAYIDFEISLGEYQNARRLYEKLLGRTKHVRVWISYAKFEAAVIPETRGGRDDEDNSDEKRLGRSRAVFERALDYLRTNAPELNKEETAMLLEEWLNVEDSFGDIVGGDACKVLRDKLPRKVKRRRAIKAEDGSRAGFEEYIDYIFPEEEVPAKKLQILDAAYSWKKQRIYETGHITIA</sequence>
<dbReference type="EMBL" id="GDJX01009483">
    <property type="protein sequence ID" value="JAT58453.1"/>
    <property type="molecule type" value="Transcribed_RNA"/>
</dbReference>
<comment type="similarity">
    <text evidence="2">Belongs to the crooked-neck family.</text>
</comment>
<dbReference type="AlphaFoldDB" id="A0A1D1YUV2"/>
<dbReference type="FunFam" id="1.25.40.10:FF:000306">
    <property type="entry name" value="Cell cycle control protein cwf4"/>
    <property type="match status" value="1"/>
</dbReference>
<keyword evidence="4" id="KW-0747">Spliceosome</keyword>
<dbReference type="PANTHER" id="PTHR11246">
    <property type="entry name" value="PRE-MRNA SPLICING FACTOR"/>
    <property type="match status" value="1"/>
</dbReference>
<gene>
    <name evidence="10" type="primary">crn_0</name>
    <name evidence="10" type="ORF">g.88774</name>
</gene>